<feature type="region of interest" description="Disordered" evidence="1">
    <location>
        <begin position="195"/>
        <end position="317"/>
    </location>
</feature>
<dbReference type="OrthoDB" id="2418081at2759"/>
<dbReference type="Proteomes" id="UP000566819">
    <property type="component" value="Unassembled WGS sequence"/>
</dbReference>
<evidence type="ECO:0000256" key="1">
    <source>
        <dbReference type="SAM" id="MobiDB-lite"/>
    </source>
</evidence>
<evidence type="ECO:0000313" key="2">
    <source>
        <dbReference type="EMBL" id="KAF4630020.1"/>
    </source>
</evidence>
<feature type="compositionally biased region" description="Polar residues" evidence="1">
    <location>
        <begin position="621"/>
        <end position="630"/>
    </location>
</feature>
<sequence length="937" mass="103640">MPNTLSAPTVHALMRNAPTDNVIPSDVFYNKRLHIRSSSQRCHHYRCPFRSKSSDGRSLAETFPSIRWVFPTAKLRYSAQRDFEFSTSSFAEALKDEEIISQWFDVWDLRMPDDRTEFMIPALQESVRDIVQIIGEEAKMVPLERIILDHTLQWNPPVDSKELAVALSYHFPKPKDLESKMRAALHRFLKQEARNSKKSDLPVLQEDSDASEVDTIRAGQGNSDEISASLQSLPRTSVNTSMKQPPKKRPKRLEAEDGSTPNTSQNYQNQKSLSPNISGESERHPVMNAPSQPGPNGQSTENLTSRRMSGDLPRLGLAPSFESATSVSTQSSASFQILNWLPGVNGLLQKHRKRKYEKGERKMVAANRGNACEEHRKRKVKCDPNTCPRNKQRSQEIESQPSRATETKVNLAKSMPTGHHPVDQEPPMTNEGNQLVDPGIENSKKDQSGAMSQETNDSITPGAAGNLLSHFSRGEASQGEKHSNARKMVGLKASFPPPESESALHQQVHVAVTPTNSDVISNLLDTVPSLSTQTSENSNNINTPEVHTSAEELPSAAQKSLHNIPGAPGLFLCDHIYGCDGSCDNYWKLAGLSPGPFTNDLWPAGSWEDMVILEPEPESFSENLSSQLKGSSEVRHSPAASISSEAELPPRDHAADMLCTSSSLRIQGKVVSHEPPQMGAHSLLDSENPVPEIDEDYNDTSNVTTTPSIIKDFSRTWDSRADSPQDTNLNPREIAFGGYPRSYYPTICMEIESIANGSSSVSFKYIDLPPTFHHSLQHQQVADLGDEGCVDPSTPEVPPQPLLFSESTSSISPAYPKNELPEPEPAQGRSWKKRARDSVRATRDRVRNGFKKKSPAPANMKTPFQPTQQPQTRRFLSPYSGDCPGYLSMTPPLAGGRTEMITPSPPPPPPPLFTSYNASYNDPIDRLTEGMASYRPY</sequence>
<feature type="region of interest" description="Disordered" evidence="1">
    <location>
        <begin position="793"/>
        <end position="873"/>
    </location>
</feature>
<dbReference type="AlphaFoldDB" id="A0A8H4RH78"/>
<keyword evidence="3" id="KW-1185">Reference proteome</keyword>
<feature type="region of interest" description="Disordered" evidence="1">
    <location>
        <begin position="381"/>
        <end position="467"/>
    </location>
</feature>
<feature type="compositionally biased region" description="Polar residues" evidence="1">
    <location>
        <begin position="259"/>
        <end position="279"/>
    </location>
</feature>
<comment type="caution">
    <text evidence="2">The sequence shown here is derived from an EMBL/GenBank/DDBJ whole genome shotgun (WGS) entry which is preliminary data.</text>
</comment>
<organism evidence="2 3">
    <name type="scientific">Cudoniella acicularis</name>
    <dbReference type="NCBI Taxonomy" id="354080"/>
    <lineage>
        <taxon>Eukaryota</taxon>
        <taxon>Fungi</taxon>
        <taxon>Dikarya</taxon>
        <taxon>Ascomycota</taxon>
        <taxon>Pezizomycotina</taxon>
        <taxon>Leotiomycetes</taxon>
        <taxon>Helotiales</taxon>
        <taxon>Tricladiaceae</taxon>
        <taxon>Cudoniella</taxon>
    </lineage>
</organism>
<feature type="region of interest" description="Disordered" evidence="1">
    <location>
        <begin position="893"/>
        <end position="921"/>
    </location>
</feature>
<dbReference type="EMBL" id="JAAMPI010000599">
    <property type="protein sequence ID" value="KAF4630020.1"/>
    <property type="molecule type" value="Genomic_DNA"/>
</dbReference>
<feature type="compositionally biased region" description="Polar residues" evidence="1">
    <location>
        <begin position="220"/>
        <end position="243"/>
    </location>
</feature>
<feature type="compositionally biased region" description="Polar residues" evidence="1">
    <location>
        <begin position="449"/>
        <end position="459"/>
    </location>
</feature>
<protein>
    <submittedName>
        <fullName evidence="2">Uncharacterized protein</fullName>
    </submittedName>
</protein>
<dbReference type="InterPro" id="IPR029058">
    <property type="entry name" value="AB_hydrolase_fold"/>
</dbReference>
<feature type="compositionally biased region" description="Polar residues" evidence="1">
    <location>
        <begin position="289"/>
        <end position="307"/>
    </location>
</feature>
<dbReference type="Gene3D" id="3.40.50.1820">
    <property type="entry name" value="alpha/beta hydrolase"/>
    <property type="match status" value="1"/>
</dbReference>
<gene>
    <name evidence="2" type="ORF">G7Y89_g8131</name>
</gene>
<name>A0A8H4RH78_9HELO</name>
<accession>A0A8H4RH78</accession>
<reference evidence="2 3" key="1">
    <citation type="submission" date="2020-03" db="EMBL/GenBank/DDBJ databases">
        <title>Draft Genome Sequence of Cudoniella acicularis.</title>
        <authorList>
            <person name="Buettner E."/>
            <person name="Kellner H."/>
        </authorList>
    </citation>
    <scope>NUCLEOTIDE SEQUENCE [LARGE SCALE GENOMIC DNA]</scope>
    <source>
        <strain evidence="2 3">DSM 108380</strain>
    </source>
</reference>
<feature type="compositionally biased region" description="Low complexity" evidence="1">
    <location>
        <begin position="862"/>
        <end position="873"/>
    </location>
</feature>
<feature type="region of interest" description="Disordered" evidence="1">
    <location>
        <begin position="621"/>
        <end position="646"/>
    </location>
</feature>
<feature type="compositionally biased region" description="Pro residues" evidence="1">
    <location>
        <begin position="903"/>
        <end position="912"/>
    </location>
</feature>
<evidence type="ECO:0000313" key="3">
    <source>
        <dbReference type="Proteomes" id="UP000566819"/>
    </source>
</evidence>
<feature type="compositionally biased region" description="Polar residues" evidence="1">
    <location>
        <begin position="397"/>
        <end position="408"/>
    </location>
</feature>
<feature type="compositionally biased region" description="Basic and acidic residues" evidence="1">
    <location>
        <begin position="836"/>
        <end position="847"/>
    </location>
</feature>
<proteinExistence type="predicted"/>